<reference evidence="2 3" key="1">
    <citation type="submission" date="2020-08" db="EMBL/GenBank/DDBJ databases">
        <title>Amycolatopsis sp. nov. DR6-1 isolated from Dendrobium heterocarpum.</title>
        <authorList>
            <person name="Tedsree N."/>
            <person name="Kuncharoen N."/>
            <person name="Likhitwitayawuid K."/>
            <person name="Tanasupawat S."/>
        </authorList>
    </citation>
    <scope>NUCLEOTIDE SEQUENCE [LARGE SCALE GENOMIC DNA]</scope>
    <source>
        <strain evidence="2 3">DR6-1</strain>
    </source>
</reference>
<organism evidence="2 3">
    <name type="scientific">Amycolatopsis dendrobii</name>
    <dbReference type="NCBI Taxonomy" id="2760662"/>
    <lineage>
        <taxon>Bacteria</taxon>
        <taxon>Bacillati</taxon>
        <taxon>Actinomycetota</taxon>
        <taxon>Actinomycetes</taxon>
        <taxon>Pseudonocardiales</taxon>
        <taxon>Pseudonocardiaceae</taxon>
        <taxon>Amycolatopsis</taxon>
    </lineage>
</organism>
<keyword evidence="3" id="KW-1185">Reference proteome</keyword>
<dbReference type="EMBL" id="JACGZW010000004">
    <property type="protein sequence ID" value="MBB1153894.1"/>
    <property type="molecule type" value="Genomic_DNA"/>
</dbReference>
<keyword evidence="1" id="KW-1133">Transmembrane helix</keyword>
<gene>
    <name evidence="2" type="ORF">H4281_12195</name>
</gene>
<accession>A0A7W3VVB1</accession>
<evidence type="ECO:0000313" key="2">
    <source>
        <dbReference type="EMBL" id="MBB1153894.1"/>
    </source>
</evidence>
<feature type="transmembrane region" description="Helical" evidence="1">
    <location>
        <begin position="99"/>
        <end position="123"/>
    </location>
</feature>
<dbReference type="Proteomes" id="UP000526734">
    <property type="component" value="Unassembled WGS sequence"/>
</dbReference>
<comment type="caution">
    <text evidence="2">The sequence shown here is derived from an EMBL/GenBank/DDBJ whole genome shotgun (WGS) entry which is preliminary data.</text>
</comment>
<evidence type="ECO:0000256" key="1">
    <source>
        <dbReference type="SAM" id="Phobius"/>
    </source>
</evidence>
<feature type="transmembrane region" description="Helical" evidence="1">
    <location>
        <begin position="55"/>
        <end position="79"/>
    </location>
</feature>
<protein>
    <submittedName>
        <fullName evidence="2">Uncharacterized protein</fullName>
    </submittedName>
</protein>
<sequence>MLTGPALPMPGRLRAALGFVILQALLNGVFGVFARRQIEKQRRGGEEPFSILYSLEYLSYAFAAGLVAAGIVVLFGYGWSRWVLLAFEVVSALAGLLNLAGGGVAAAVGLVLAAMVVTTLFHAETKAWFAAKAAQRRAGSTV</sequence>
<dbReference type="RefSeq" id="WP_182890997.1">
    <property type="nucleotide sequence ID" value="NZ_JACGZW010000004.1"/>
</dbReference>
<keyword evidence="1" id="KW-0812">Transmembrane</keyword>
<evidence type="ECO:0000313" key="3">
    <source>
        <dbReference type="Proteomes" id="UP000526734"/>
    </source>
</evidence>
<proteinExistence type="predicted"/>
<feature type="transmembrane region" description="Helical" evidence="1">
    <location>
        <begin position="15"/>
        <end position="34"/>
    </location>
</feature>
<keyword evidence="1" id="KW-0472">Membrane</keyword>
<name>A0A7W3VVB1_9PSEU</name>
<dbReference type="AlphaFoldDB" id="A0A7W3VVB1"/>